<dbReference type="InterPro" id="IPR050229">
    <property type="entry name" value="GlpE_sulfurtransferase"/>
</dbReference>
<feature type="transmembrane region" description="Helical" evidence="1">
    <location>
        <begin position="26"/>
        <end position="45"/>
    </location>
</feature>
<name>A0A3B0ZF71_9ZZZZ</name>
<evidence type="ECO:0000259" key="2">
    <source>
        <dbReference type="PROSITE" id="PS50206"/>
    </source>
</evidence>
<keyword evidence="1" id="KW-0812">Transmembrane</keyword>
<dbReference type="Pfam" id="PF00581">
    <property type="entry name" value="Rhodanese"/>
    <property type="match status" value="1"/>
</dbReference>
<dbReference type="CDD" id="cd00158">
    <property type="entry name" value="RHOD"/>
    <property type="match status" value="1"/>
</dbReference>
<evidence type="ECO:0000256" key="1">
    <source>
        <dbReference type="SAM" id="Phobius"/>
    </source>
</evidence>
<dbReference type="PANTHER" id="PTHR43031:SF18">
    <property type="entry name" value="RHODANESE-RELATED SULFURTRANSFERASES"/>
    <property type="match status" value="1"/>
</dbReference>
<dbReference type="SUPFAM" id="SSF52821">
    <property type="entry name" value="Rhodanese/Cell cycle control phosphatase"/>
    <property type="match status" value="1"/>
</dbReference>
<organism evidence="3">
    <name type="scientific">hydrothermal vent metagenome</name>
    <dbReference type="NCBI Taxonomy" id="652676"/>
    <lineage>
        <taxon>unclassified sequences</taxon>
        <taxon>metagenomes</taxon>
        <taxon>ecological metagenomes</taxon>
    </lineage>
</organism>
<dbReference type="InterPro" id="IPR001763">
    <property type="entry name" value="Rhodanese-like_dom"/>
</dbReference>
<dbReference type="SMART" id="SM00450">
    <property type="entry name" value="RHOD"/>
    <property type="match status" value="1"/>
</dbReference>
<feature type="domain" description="Rhodanese" evidence="2">
    <location>
        <begin position="65"/>
        <end position="155"/>
    </location>
</feature>
<evidence type="ECO:0000313" key="3">
    <source>
        <dbReference type="EMBL" id="VAW86833.1"/>
    </source>
</evidence>
<keyword evidence="1" id="KW-0472">Membrane</keyword>
<proteinExistence type="predicted"/>
<dbReference type="Gene3D" id="3.40.250.10">
    <property type="entry name" value="Rhodanese-like domain"/>
    <property type="match status" value="1"/>
</dbReference>
<dbReference type="EMBL" id="UOFQ01000054">
    <property type="protein sequence ID" value="VAW86833.1"/>
    <property type="molecule type" value="Genomic_DNA"/>
</dbReference>
<protein>
    <recommendedName>
        <fullName evidence="2">Rhodanese domain-containing protein</fullName>
    </recommendedName>
</protein>
<keyword evidence="1" id="KW-1133">Transmembrane helix</keyword>
<dbReference type="PROSITE" id="PS50206">
    <property type="entry name" value="RHODANESE_3"/>
    <property type="match status" value="1"/>
</dbReference>
<accession>A0A3B0ZF71</accession>
<dbReference type="AlphaFoldDB" id="A0A3B0ZF71"/>
<dbReference type="PANTHER" id="PTHR43031">
    <property type="entry name" value="FAD-DEPENDENT OXIDOREDUCTASE"/>
    <property type="match status" value="1"/>
</dbReference>
<reference evidence="3" key="1">
    <citation type="submission" date="2018-06" db="EMBL/GenBank/DDBJ databases">
        <authorList>
            <person name="Zhirakovskaya E."/>
        </authorList>
    </citation>
    <scope>NUCLEOTIDE SEQUENCE</scope>
</reference>
<sequence>MLAIAALCALFGGGDMQQFFEFIVNNWLLFLALVIVLTLLGMNMIRPKLLGFKEIKPNEVVQLINRDDAVVLDVRDNSDFEKGHILNAKHIPFGLLEERLHELEDLKESPLVVYCEAGQQSSRAGAILQKQGFASVYKLSGGLLTWKSANFPLSVEP</sequence>
<dbReference type="InterPro" id="IPR036873">
    <property type="entry name" value="Rhodanese-like_dom_sf"/>
</dbReference>
<gene>
    <name evidence="3" type="ORF">MNBD_GAMMA17-728</name>
</gene>